<feature type="region of interest" description="Disordered" evidence="1">
    <location>
        <begin position="1"/>
        <end position="22"/>
    </location>
</feature>
<evidence type="ECO:0000256" key="2">
    <source>
        <dbReference type="SAM" id="Phobius"/>
    </source>
</evidence>
<dbReference type="EMBL" id="JAUJYN010000003">
    <property type="protein sequence ID" value="KAK1276778.1"/>
    <property type="molecule type" value="Genomic_DNA"/>
</dbReference>
<gene>
    <name evidence="3" type="ORF">QJS04_geneDACA001738</name>
</gene>
<keyword evidence="2" id="KW-0472">Membrane</keyword>
<evidence type="ECO:0000313" key="3">
    <source>
        <dbReference type="EMBL" id="KAK1276778.1"/>
    </source>
</evidence>
<organism evidence="3 4">
    <name type="scientific">Acorus gramineus</name>
    <name type="common">Dwarf sweet flag</name>
    <dbReference type="NCBI Taxonomy" id="55184"/>
    <lineage>
        <taxon>Eukaryota</taxon>
        <taxon>Viridiplantae</taxon>
        <taxon>Streptophyta</taxon>
        <taxon>Embryophyta</taxon>
        <taxon>Tracheophyta</taxon>
        <taxon>Spermatophyta</taxon>
        <taxon>Magnoliopsida</taxon>
        <taxon>Liliopsida</taxon>
        <taxon>Acoraceae</taxon>
        <taxon>Acorus</taxon>
    </lineage>
</organism>
<sequence length="94" mass="10765">MEDEDTDHKNRQFKEDLKGGSLSDPDIFPHLIHINLLHIILPLQYFTQHHNMLRGRGGKATKRVMKEVAISITHLSSLSESMGTFIDQKGIDRD</sequence>
<keyword evidence="4" id="KW-1185">Reference proteome</keyword>
<protein>
    <submittedName>
        <fullName evidence="3">Uncharacterized protein</fullName>
    </submittedName>
</protein>
<feature type="compositionally biased region" description="Basic and acidic residues" evidence="1">
    <location>
        <begin position="1"/>
        <end position="18"/>
    </location>
</feature>
<reference evidence="3" key="1">
    <citation type="journal article" date="2023" name="Nat. Commun.">
        <title>Diploid and tetraploid genomes of Acorus and the evolution of monocots.</title>
        <authorList>
            <person name="Ma L."/>
            <person name="Liu K.W."/>
            <person name="Li Z."/>
            <person name="Hsiao Y.Y."/>
            <person name="Qi Y."/>
            <person name="Fu T."/>
            <person name="Tang G.D."/>
            <person name="Zhang D."/>
            <person name="Sun W.H."/>
            <person name="Liu D.K."/>
            <person name="Li Y."/>
            <person name="Chen G.Z."/>
            <person name="Liu X.D."/>
            <person name="Liao X.Y."/>
            <person name="Jiang Y.T."/>
            <person name="Yu X."/>
            <person name="Hao Y."/>
            <person name="Huang J."/>
            <person name="Zhao X.W."/>
            <person name="Ke S."/>
            <person name="Chen Y.Y."/>
            <person name="Wu W.L."/>
            <person name="Hsu J.L."/>
            <person name="Lin Y.F."/>
            <person name="Huang M.D."/>
            <person name="Li C.Y."/>
            <person name="Huang L."/>
            <person name="Wang Z.W."/>
            <person name="Zhao X."/>
            <person name="Zhong W.Y."/>
            <person name="Peng D.H."/>
            <person name="Ahmad S."/>
            <person name="Lan S."/>
            <person name="Zhang J.S."/>
            <person name="Tsai W.C."/>
            <person name="Van de Peer Y."/>
            <person name="Liu Z.J."/>
        </authorList>
    </citation>
    <scope>NUCLEOTIDE SEQUENCE</scope>
    <source>
        <strain evidence="3">SCP</strain>
    </source>
</reference>
<evidence type="ECO:0000313" key="4">
    <source>
        <dbReference type="Proteomes" id="UP001179952"/>
    </source>
</evidence>
<reference evidence="3" key="2">
    <citation type="submission" date="2023-06" db="EMBL/GenBank/DDBJ databases">
        <authorList>
            <person name="Ma L."/>
            <person name="Liu K.-W."/>
            <person name="Li Z."/>
            <person name="Hsiao Y.-Y."/>
            <person name="Qi Y."/>
            <person name="Fu T."/>
            <person name="Tang G."/>
            <person name="Zhang D."/>
            <person name="Sun W.-H."/>
            <person name="Liu D.-K."/>
            <person name="Li Y."/>
            <person name="Chen G.-Z."/>
            <person name="Liu X.-D."/>
            <person name="Liao X.-Y."/>
            <person name="Jiang Y.-T."/>
            <person name="Yu X."/>
            <person name="Hao Y."/>
            <person name="Huang J."/>
            <person name="Zhao X.-W."/>
            <person name="Ke S."/>
            <person name="Chen Y.-Y."/>
            <person name="Wu W.-L."/>
            <person name="Hsu J.-L."/>
            <person name="Lin Y.-F."/>
            <person name="Huang M.-D."/>
            <person name="Li C.-Y."/>
            <person name="Huang L."/>
            <person name="Wang Z.-W."/>
            <person name="Zhao X."/>
            <person name="Zhong W.-Y."/>
            <person name="Peng D.-H."/>
            <person name="Ahmad S."/>
            <person name="Lan S."/>
            <person name="Zhang J.-S."/>
            <person name="Tsai W.-C."/>
            <person name="Van De Peer Y."/>
            <person name="Liu Z.-J."/>
        </authorList>
    </citation>
    <scope>NUCLEOTIDE SEQUENCE</scope>
    <source>
        <strain evidence="3">SCP</strain>
        <tissue evidence="3">Leaves</tissue>
    </source>
</reference>
<dbReference type="AlphaFoldDB" id="A0AAV9BJ17"/>
<dbReference type="Proteomes" id="UP001179952">
    <property type="component" value="Unassembled WGS sequence"/>
</dbReference>
<keyword evidence="2" id="KW-1133">Transmembrane helix</keyword>
<keyword evidence="2" id="KW-0812">Transmembrane</keyword>
<evidence type="ECO:0000256" key="1">
    <source>
        <dbReference type="SAM" id="MobiDB-lite"/>
    </source>
</evidence>
<accession>A0AAV9BJ17</accession>
<proteinExistence type="predicted"/>
<name>A0AAV9BJ17_ACOGR</name>
<feature type="transmembrane region" description="Helical" evidence="2">
    <location>
        <begin position="27"/>
        <end position="46"/>
    </location>
</feature>
<comment type="caution">
    <text evidence="3">The sequence shown here is derived from an EMBL/GenBank/DDBJ whole genome shotgun (WGS) entry which is preliminary data.</text>
</comment>